<dbReference type="SUPFAM" id="SSF55729">
    <property type="entry name" value="Acyl-CoA N-acyltransferases (Nat)"/>
    <property type="match status" value="1"/>
</dbReference>
<evidence type="ECO:0000256" key="2">
    <source>
        <dbReference type="ARBA" id="ARBA00023315"/>
    </source>
</evidence>
<sequence length="169" mass="18646">MEEDVVRRVFGGQVCLVVRMMPDERRIALEEAVALWRRSVKATHAFLTEEDIDSLVPSVMAGWLGVPELWSVRDAAGTMQAFMGIGGEMLEMLFVDPGWRGRGIGRALVELATGCRGVVRVDVNEQNPQAAGFYERMGFCVTGRSETDGEGRPFPLLHMVWCPGRFGAG</sequence>
<dbReference type="InterPro" id="IPR000182">
    <property type="entry name" value="GNAT_dom"/>
</dbReference>
<feature type="domain" description="N-acetyltransferase" evidence="3">
    <location>
        <begin position="19"/>
        <end position="161"/>
    </location>
</feature>
<evidence type="ECO:0000259" key="3">
    <source>
        <dbReference type="PROSITE" id="PS51186"/>
    </source>
</evidence>
<dbReference type="CDD" id="cd04301">
    <property type="entry name" value="NAT_SF"/>
    <property type="match status" value="1"/>
</dbReference>
<protein>
    <submittedName>
        <fullName evidence="4">GNAT family N-acetyltransferase</fullName>
        <ecNumber evidence="4">2.3.1.-</ecNumber>
    </submittedName>
</protein>
<dbReference type="EC" id="2.3.1.-" evidence="4"/>
<accession>A0A9E9NS75</accession>
<dbReference type="EMBL" id="CP098251">
    <property type="protein sequence ID" value="WAV90373.1"/>
    <property type="molecule type" value="Genomic_DNA"/>
</dbReference>
<name>A0A9E9NS75_9BURK</name>
<evidence type="ECO:0000256" key="1">
    <source>
        <dbReference type="ARBA" id="ARBA00022679"/>
    </source>
</evidence>
<proteinExistence type="predicted"/>
<dbReference type="AlphaFoldDB" id="A0A9E9NS75"/>
<dbReference type="Proteomes" id="UP001164819">
    <property type="component" value="Chromosome"/>
</dbReference>
<dbReference type="RefSeq" id="WP_269315471.1">
    <property type="nucleotide sequence ID" value="NZ_CP098251.1"/>
</dbReference>
<dbReference type="Gene3D" id="3.40.630.30">
    <property type="match status" value="1"/>
</dbReference>
<dbReference type="Pfam" id="PF13508">
    <property type="entry name" value="Acetyltransf_7"/>
    <property type="match status" value="1"/>
</dbReference>
<keyword evidence="1 4" id="KW-0808">Transferase</keyword>
<gene>
    <name evidence="4" type="ORF">NB646_05730</name>
</gene>
<dbReference type="PROSITE" id="PS51186">
    <property type="entry name" value="GNAT"/>
    <property type="match status" value="1"/>
</dbReference>
<evidence type="ECO:0000313" key="4">
    <source>
        <dbReference type="EMBL" id="WAV90373.1"/>
    </source>
</evidence>
<dbReference type="InterPro" id="IPR016181">
    <property type="entry name" value="Acyl_CoA_acyltransferase"/>
</dbReference>
<dbReference type="PANTHER" id="PTHR43800">
    <property type="entry name" value="PEPTIDYL-LYSINE N-ACETYLTRANSFERASE YJAB"/>
    <property type="match status" value="1"/>
</dbReference>
<dbReference type="GO" id="GO:0016747">
    <property type="term" value="F:acyltransferase activity, transferring groups other than amino-acyl groups"/>
    <property type="evidence" value="ECO:0007669"/>
    <property type="project" value="InterPro"/>
</dbReference>
<keyword evidence="2 4" id="KW-0012">Acyltransferase</keyword>
<dbReference type="PANTHER" id="PTHR43800:SF1">
    <property type="entry name" value="PEPTIDYL-LYSINE N-ACETYLTRANSFERASE YJAB"/>
    <property type="match status" value="1"/>
</dbReference>
<reference evidence="4" key="1">
    <citation type="journal article" date="2022" name="Front. Microbiol.">
        <title>New perspectives on an old grouping: The genomic and phenotypic variability of Oxalobacter formigenes and the implications for calcium oxalate stone prevention.</title>
        <authorList>
            <person name="Chmiel J.A."/>
            <person name="Carr C."/>
            <person name="Stuivenberg G.A."/>
            <person name="Venema R."/>
            <person name="Chanyi R.M."/>
            <person name="Al K.F."/>
            <person name="Giguere D."/>
            <person name="Say H."/>
            <person name="Akouris P.P."/>
            <person name="Dominguez Romero S.A."/>
            <person name="Kwong A."/>
            <person name="Tai V."/>
            <person name="Koval S.F."/>
            <person name="Razvi H."/>
            <person name="Bjazevic J."/>
            <person name="Burton J.P."/>
        </authorList>
    </citation>
    <scope>NUCLEOTIDE SEQUENCE</scope>
    <source>
        <strain evidence="4">OxK</strain>
    </source>
</reference>
<organism evidence="4">
    <name type="scientific">Oxalobacter aliiformigenes</name>
    <dbReference type="NCBI Taxonomy" id="2946593"/>
    <lineage>
        <taxon>Bacteria</taxon>
        <taxon>Pseudomonadati</taxon>
        <taxon>Pseudomonadota</taxon>
        <taxon>Betaproteobacteria</taxon>
        <taxon>Burkholderiales</taxon>
        <taxon>Oxalobacteraceae</taxon>
        <taxon>Oxalobacter</taxon>
    </lineage>
</organism>